<keyword evidence="1" id="KW-0812">Transmembrane</keyword>
<comment type="caution">
    <text evidence="2">The sequence shown here is derived from an EMBL/GenBank/DDBJ whole genome shotgun (WGS) entry which is preliminary data.</text>
</comment>
<reference evidence="2 3" key="1">
    <citation type="submission" date="2024-04" db="EMBL/GenBank/DDBJ databases">
        <title>Phyllosticta paracitricarpa is synonymous to the EU quarantine fungus P. citricarpa based on phylogenomic analyses.</title>
        <authorList>
            <consortium name="Lawrence Berkeley National Laboratory"/>
            <person name="Van Ingen-Buijs V.A."/>
            <person name="Van Westerhoven A.C."/>
            <person name="Haridas S."/>
            <person name="Skiadas P."/>
            <person name="Martin F."/>
            <person name="Groenewald J.Z."/>
            <person name="Crous P.W."/>
            <person name="Seidl M.F."/>
        </authorList>
    </citation>
    <scope>NUCLEOTIDE SEQUENCE [LARGE SCALE GENOMIC DNA]</scope>
    <source>
        <strain evidence="2 3">CBS 123374</strain>
    </source>
</reference>
<gene>
    <name evidence="2" type="ORF">HDK90DRAFT_200426</name>
</gene>
<evidence type="ECO:0000256" key="1">
    <source>
        <dbReference type="SAM" id="Phobius"/>
    </source>
</evidence>
<evidence type="ECO:0000313" key="2">
    <source>
        <dbReference type="EMBL" id="KAK8237677.1"/>
    </source>
</evidence>
<evidence type="ECO:0000313" key="3">
    <source>
        <dbReference type="Proteomes" id="UP001492380"/>
    </source>
</evidence>
<keyword evidence="1" id="KW-0472">Membrane</keyword>
<sequence length="200" mass="21509">MTDTPHNQHRHPVIDRLYCMIKSLTPPIPPREVVNRDITFFSIRSTTPSLLLVSVLGAALLERLVALLPILHRLIQHLLDLEPIIDIIVILIINLLDMSPRNLRLLLLLLPLAALTTGDTADETVTVVLAVLLVMVVGQALAASGVVEARLLDGSVAQVLRRGARRGARGVRVRFAHVGLAADLGLAVVVVVVDAARGAG</sequence>
<dbReference type="EMBL" id="JBBWRZ010000004">
    <property type="protein sequence ID" value="KAK8237677.1"/>
    <property type="molecule type" value="Genomic_DNA"/>
</dbReference>
<keyword evidence="1" id="KW-1133">Transmembrane helix</keyword>
<feature type="transmembrane region" description="Helical" evidence="1">
    <location>
        <begin position="127"/>
        <end position="152"/>
    </location>
</feature>
<keyword evidence="3" id="KW-1185">Reference proteome</keyword>
<protein>
    <submittedName>
        <fullName evidence="2">Uncharacterized protein</fullName>
    </submittedName>
</protein>
<feature type="transmembrane region" description="Helical" evidence="1">
    <location>
        <begin position="50"/>
        <end position="71"/>
    </location>
</feature>
<feature type="transmembrane region" description="Helical" evidence="1">
    <location>
        <begin position="173"/>
        <end position="193"/>
    </location>
</feature>
<accession>A0ABR1YRR3</accession>
<dbReference type="Proteomes" id="UP001492380">
    <property type="component" value="Unassembled WGS sequence"/>
</dbReference>
<proteinExistence type="predicted"/>
<organism evidence="2 3">
    <name type="scientific">Phyllosticta capitalensis</name>
    <dbReference type="NCBI Taxonomy" id="121624"/>
    <lineage>
        <taxon>Eukaryota</taxon>
        <taxon>Fungi</taxon>
        <taxon>Dikarya</taxon>
        <taxon>Ascomycota</taxon>
        <taxon>Pezizomycotina</taxon>
        <taxon>Dothideomycetes</taxon>
        <taxon>Dothideomycetes incertae sedis</taxon>
        <taxon>Botryosphaeriales</taxon>
        <taxon>Phyllostictaceae</taxon>
        <taxon>Phyllosticta</taxon>
    </lineage>
</organism>
<name>A0ABR1YRR3_9PEZI</name>